<keyword evidence="2" id="KW-1003">Cell membrane</keyword>
<feature type="transmembrane region" description="Helical" evidence="6">
    <location>
        <begin position="70"/>
        <end position="86"/>
    </location>
</feature>
<evidence type="ECO:0000313" key="9">
    <source>
        <dbReference type="Proteomes" id="UP000092967"/>
    </source>
</evidence>
<dbReference type="EMBL" id="CP014224">
    <property type="protein sequence ID" value="ANW96189.1"/>
    <property type="molecule type" value="Genomic_DNA"/>
</dbReference>
<gene>
    <name evidence="8" type="ORF">AXE80_07815</name>
</gene>
<evidence type="ECO:0000256" key="6">
    <source>
        <dbReference type="SAM" id="Phobius"/>
    </source>
</evidence>
<dbReference type="PANTHER" id="PTHR40077:SF1">
    <property type="entry name" value="MEMBRANE PROTEIN"/>
    <property type="match status" value="1"/>
</dbReference>
<evidence type="ECO:0000256" key="2">
    <source>
        <dbReference type="ARBA" id="ARBA00022475"/>
    </source>
</evidence>
<keyword evidence="4 6" id="KW-1133">Transmembrane helix</keyword>
<dbReference type="OrthoDB" id="1121311at2"/>
<keyword evidence="3 6" id="KW-0812">Transmembrane</keyword>
<dbReference type="Pfam" id="PF12823">
    <property type="entry name" value="DUF3817"/>
    <property type="match status" value="1"/>
</dbReference>
<keyword evidence="9" id="KW-1185">Reference proteome</keyword>
<feature type="transmembrane region" description="Helical" evidence="6">
    <location>
        <begin position="7"/>
        <end position="24"/>
    </location>
</feature>
<evidence type="ECO:0000313" key="8">
    <source>
        <dbReference type="EMBL" id="ANW96189.1"/>
    </source>
</evidence>
<dbReference type="InterPro" id="IPR023845">
    <property type="entry name" value="DUF3817_TM"/>
</dbReference>
<sequence>MITLKNFKIIALLEGISYLLLLGIGSPLKHFTGNDILVRTLGMPHGLLFVTYVIMAFLLKSEQKWTNKEFAIILVCSILPFGTFYADKKYLQVK</sequence>
<evidence type="ECO:0000256" key="1">
    <source>
        <dbReference type="ARBA" id="ARBA00004651"/>
    </source>
</evidence>
<dbReference type="KEGG" id="wfu:AXE80_07815"/>
<dbReference type="STRING" id="1790137.AXE80_07815"/>
<dbReference type="AlphaFoldDB" id="A0A1B1Y614"/>
<feature type="domain" description="DUF3817" evidence="7">
    <location>
        <begin position="4"/>
        <end position="90"/>
    </location>
</feature>
<protein>
    <recommendedName>
        <fullName evidence="7">DUF3817 domain-containing protein</fullName>
    </recommendedName>
</protein>
<accession>A0A1B1Y614</accession>
<dbReference type="PANTHER" id="PTHR40077">
    <property type="entry name" value="MEMBRANE PROTEIN-RELATED"/>
    <property type="match status" value="1"/>
</dbReference>
<dbReference type="RefSeq" id="WP_068826053.1">
    <property type="nucleotide sequence ID" value="NZ_CP014224.1"/>
</dbReference>
<evidence type="ECO:0000256" key="5">
    <source>
        <dbReference type="ARBA" id="ARBA00023136"/>
    </source>
</evidence>
<keyword evidence="5 6" id="KW-0472">Membrane</keyword>
<proteinExistence type="predicted"/>
<organism evidence="8 9">
    <name type="scientific">Wenyingzhuangia fucanilytica</name>
    <dbReference type="NCBI Taxonomy" id="1790137"/>
    <lineage>
        <taxon>Bacteria</taxon>
        <taxon>Pseudomonadati</taxon>
        <taxon>Bacteroidota</taxon>
        <taxon>Flavobacteriia</taxon>
        <taxon>Flavobacteriales</taxon>
        <taxon>Flavobacteriaceae</taxon>
        <taxon>Wenyingzhuangia</taxon>
    </lineage>
</organism>
<name>A0A1B1Y614_9FLAO</name>
<evidence type="ECO:0000259" key="7">
    <source>
        <dbReference type="Pfam" id="PF12823"/>
    </source>
</evidence>
<evidence type="ECO:0000256" key="3">
    <source>
        <dbReference type="ARBA" id="ARBA00022692"/>
    </source>
</evidence>
<evidence type="ECO:0000256" key="4">
    <source>
        <dbReference type="ARBA" id="ARBA00022989"/>
    </source>
</evidence>
<dbReference type="Proteomes" id="UP000092967">
    <property type="component" value="Chromosome"/>
</dbReference>
<comment type="subcellular location">
    <subcellularLocation>
        <location evidence="1">Cell membrane</location>
        <topology evidence="1">Multi-pass membrane protein</topology>
    </subcellularLocation>
</comment>
<dbReference type="GO" id="GO:0005886">
    <property type="term" value="C:plasma membrane"/>
    <property type="evidence" value="ECO:0007669"/>
    <property type="project" value="UniProtKB-SubCell"/>
</dbReference>
<reference evidence="8 9" key="1">
    <citation type="submission" date="2016-02" db="EMBL/GenBank/DDBJ databases">
        <authorList>
            <person name="Wen L."/>
            <person name="He K."/>
            <person name="Yang H."/>
        </authorList>
    </citation>
    <scope>NUCLEOTIDE SEQUENCE [LARGE SCALE GENOMIC DNA]</scope>
    <source>
        <strain evidence="8 9">CZ1127</strain>
    </source>
</reference>
<feature type="transmembrane region" description="Helical" evidence="6">
    <location>
        <begin position="36"/>
        <end position="58"/>
    </location>
</feature>
<dbReference type="NCBIfam" id="TIGR03954">
    <property type="entry name" value="integ_memb_HG"/>
    <property type="match status" value="1"/>
</dbReference>